<name>A0AAP2E1U1_9BACT</name>
<keyword evidence="1" id="KW-0472">Membrane</keyword>
<evidence type="ECO:0000313" key="2">
    <source>
        <dbReference type="EMBL" id="MBT1711421.1"/>
    </source>
</evidence>
<organism evidence="2 3">
    <name type="scientific">Dawidia cretensis</name>
    <dbReference type="NCBI Taxonomy" id="2782350"/>
    <lineage>
        <taxon>Bacteria</taxon>
        <taxon>Pseudomonadati</taxon>
        <taxon>Bacteroidota</taxon>
        <taxon>Cytophagia</taxon>
        <taxon>Cytophagales</taxon>
        <taxon>Chryseotaleaceae</taxon>
        <taxon>Dawidia</taxon>
    </lineage>
</organism>
<dbReference type="EMBL" id="JAHESE010000033">
    <property type="protein sequence ID" value="MBT1711421.1"/>
    <property type="molecule type" value="Genomic_DNA"/>
</dbReference>
<proteinExistence type="predicted"/>
<evidence type="ECO:0000256" key="1">
    <source>
        <dbReference type="SAM" id="Phobius"/>
    </source>
</evidence>
<keyword evidence="1" id="KW-1133">Transmembrane helix</keyword>
<comment type="caution">
    <text evidence="2">The sequence shown here is derived from an EMBL/GenBank/DDBJ whole genome shotgun (WGS) entry which is preliminary data.</text>
</comment>
<keyword evidence="3" id="KW-1185">Reference proteome</keyword>
<dbReference type="Proteomes" id="UP001319080">
    <property type="component" value="Unassembled WGS sequence"/>
</dbReference>
<reference evidence="2 3" key="1">
    <citation type="submission" date="2021-05" db="EMBL/GenBank/DDBJ databases">
        <title>A Polyphasic approach of four new species of the genus Ohtaekwangia: Ohtaekwangia histidinii sp. nov., Ohtaekwangia cretensis sp. nov., Ohtaekwangia indiensis sp. nov., Ohtaekwangia reichenbachii sp. nov. from diverse environment.</title>
        <authorList>
            <person name="Octaviana S."/>
        </authorList>
    </citation>
    <scope>NUCLEOTIDE SEQUENCE [LARGE SCALE GENOMIC DNA]</scope>
    <source>
        <strain evidence="2 3">PWU5</strain>
    </source>
</reference>
<accession>A0AAP2E1U1</accession>
<dbReference type="PROSITE" id="PS51257">
    <property type="entry name" value="PROKAR_LIPOPROTEIN"/>
    <property type="match status" value="1"/>
</dbReference>
<protein>
    <submittedName>
        <fullName evidence="2">Uncharacterized protein</fullName>
    </submittedName>
</protein>
<evidence type="ECO:0000313" key="3">
    <source>
        <dbReference type="Proteomes" id="UP001319080"/>
    </source>
</evidence>
<dbReference type="AlphaFoldDB" id="A0AAP2E1U1"/>
<dbReference type="RefSeq" id="WP_254086995.1">
    <property type="nucleotide sequence ID" value="NZ_JAHESE010000033.1"/>
</dbReference>
<sequence length="123" mass="13997">MKKPIIRFLIGCMAVIIIMTACNEKKFEKKGWAAKPDANFPPNERGDMLNDLLSNHKLVGLKYSNVISLLGIPDGVDSSSLSYEMEVAYGSDIDPVYRKDLYLFTTRDSIISSYEIKEWKKEQ</sequence>
<feature type="transmembrane region" description="Helical" evidence="1">
    <location>
        <begin position="6"/>
        <end position="22"/>
    </location>
</feature>
<keyword evidence="1" id="KW-0812">Transmembrane</keyword>
<gene>
    <name evidence="2" type="ORF">KK062_24475</name>
</gene>